<dbReference type="GO" id="GO:0046872">
    <property type="term" value="F:metal ion binding"/>
    <property type="evidence" value="ECO:0007669"/>
    <property type="project" value="UniProtKB-KW"/>
</dbReference>
<accession>A0A964BTD7</accession>
<dbReference type="InterPro" id="IPR017969">
    <property type="entry name" value="Heavy-metal-associated_CS"/>
</dbReference>
<dbReference type="AlphaFoldDB" id="A0A964BTD7"/>
<proteinExistence type="predicted"/>
<sequence>MTINLKVPSMVCDGCVSSIETAILTHEPEAKVSINLDTKEVTVDTEASETSIKQIITAAGYEVE</sequence>
<dbReference type="Pfam" id="PF00403">
    <property type="entry name" value="HMA"/>
    <property type="match status" value="1"/>
</dbReference>
<dbReference type="InterPro" id="IPR006121">
    <property type="entry name" value="HMA_dom"/>
</dbReference>
<feature type="domain" description="HMA" evidence="2">
    <location>
        <begin position="1"/>
        <end position="64"/>
    </location>
</feature>
<dbReference type="Gene3D" id="3.30.70.100">
    <property type="match status" value="1"/>
</dbReference>
<reference evidence="3" key="1">
    <citation type="journal article" date="2021" name="Antonie Van Leeuwenhoek">
        <title>Draft genome and description of Waterburya agarophytonicola gen. nov. sp. nov. (Pleurocapsales, Cyanobacteria): a seaweed symbiont.</title>
        <authorList>
            <person name="Bonthond G."/>
            <person name="Shalygin S."/>
            <person name="Bayer T."/>
            <person name="Weinberger F."/>
        </authorList>
    </citation>
    <scope>NUCLEOTIDE SEQUENCE</scope>
    <source>
        <strain evidence="3">KI4</strain>
    </source>
</reference>
<dbReference type="CDD" id="cd00371">
    <property type="entry name" value="HMA"/>
    <property type="match status" value="1"/>
</dbReference>
<dbReference type="RefSeq" id="WP_229642412.1">
    <property type="nucleotide sequence ID" value="NZ_JADWDC010000077.1"/>
</dbReference>
<dbReference type="PROSITE" id="PS50846">
    <property type="entry name" value="HMA_2"/>
    <property type="match status" value="1"/>
</dbReference>
<protein>
    <submittedName>
        <fullName evidence="3">Heavy-metal-associated domain-containing protein</fullName>
    </submittedName>
</protein>
<name>A0A964BTD7_9CYAN</name>
<dbReference type="Proteomes" id="UP000729733">
    <property type="component" value="Unassembled WGS sequence"/>
</dbReference>
<evidence type="ECO:0000313" key="3">
    <source>
        <dbReference type="EMBL" id="MCC0179313.1"/>
    </source>
</evidence>
<dbReference type="InterPro" id="IPR036163">
    <property type="entry name" value="HMA_dom_sf"/>
</dbReference>
<dbReference type="PROSITE" id="PS01047">
    <property type="entry name" value="HMA_1"/>
    <property type="match status" value="1"/>
</dbReference>
<evidence type="ECO:0000256" key="1">
    <source>
        <dbReference type="ARBA" id="ARBA00022723"/>
    </source>
</evidence>
<gene>
    <name evidence="3" type="ORF">I4641_20330</name>
</gene>
<keyword evidence="1" id="KW-0479">Metal-binding</keyword>
<evidence type="ECO:0000259" key="2">
    <source>
        <dbReference type="PROSITE" id="PS50846"/>
    </source>
</evidence>
<dbReference type="SUPFAM" id="SSF55008">
    <property type="entry name" value="HMA, heavy metal-associated domain"/>
    <property type="match status" value="1"/>
</dbReference>
<dbReference type="EMBL" id="JADWDC010000077">
    <property type="protein sequence ID" value="MCC0179313.1"/>
    <property type="molecule type" value="Genomic_DNA"/>
</dbReference>
<evidence type="ECO:0000313" key="4">
    <source>
        <dbReference type="Proteomes" id="UP000729733"/>
    </source>
</evidence>
<organism evidence="3 4">
    <name type="scientific">Waterburya agarophytonicola KI4</name>
    <dbReference type="NCBI Taxonomy" id="2874699"/>
    <lineage>
        <taxon>Bacteria</taxon>
        <taxon>Bacillati</taxon>
        <taxon>Cyanobacteriota</taxon>
        <taxon>Cyanophyceae</taxon>
        <taxon>Pleurocapsales</taxon>
        <taxon>Hyellaceae</taxon>
        <taxon>Waterburya</taxon>
        <taxon>Waterburya agarophytonicola</taxon>
    </lineage>
</organism>
<keyword evidence="4" id="KW-1185">Reference proteome</keyword>
<comment type="caution">
    <text evidence="3">The sequence shown here is derived from an EMBL/GenBank/DDBJ whole genome shotgun (WGS) entry which is preliminary data.</text>
</comment>